<gene>
    <name evidence="1" type="ORF">KR093_010839</name>
</gene>
<dbReference type="Proteomes" id="UP001200034">
    <property type="component" value="Unassembled WGS sequence"/>
</dbReference>
<name>A0AAD4PPK4_9MUSC</name>
<dbReference type="SUPFAM" id="SSF53649">
    <property type="entry name" value="Alkaline phosphatase-like"/>
    <property type="match status" value="1"/>
</dbReference>
<keyword evidence="2" id="KW-1185">Reference proteome</keyword>
<accession>A0AAD4PPK4</accession>
<comment type="caution">
    <text evidence="1">The sequence shown here is derived from an EMBL/GenBank/DDBJ whole genome shotgun (WGS) entry which is preliminary data.</text>
</comment>
<dbReference type="Pfam" id="PF02995">
    <property type="entry name" value="DUF229"/>
    <property type="match status" value="1"/>
</dbReference>
<dbReference type="InterPro" id="IPR004245">
    <property type="entry name" value="DUF229"/>
</dbReference>
<sequence length="465" mass="54353">KVVYHDVHFFLQVPKKPSEFKRRLSVMIIGIDSVSHMQFLRGMPLLRAYINGLPNIEFWGYNRVGRNTYPNLVPLFSGLNETELEKKCYEGERNFDKCDFIWHHFKANGFNTCYAEDNSAIGNFNYCKWGFNAKPTDYYLRNVMLEIDTYTRYSIDKKELVHCTAGRKYSDVLHEFMHRMMPHLRRGPHFSFFWETQGVHDYFEYSKFLDYKYLRLLKRLRMHNILKNTLVFLMADHGMRFGSFRSTYQGMMEESQPFLTIIYPNWFAASHPQAMKNLQKNAHSLVTTFDLHETLKDLTNVKVLTDPEIRSRTGQLRQLGQNMTRGISLFLPIPETRDCELASIPAQFCLCQKLQQIDTTDQRSQQAALFVVTAINRLISNFTLCQQLQLQELQAAYLMQRNNDDEVFGVKVRFSTLPGAGAFEGTTMFVGNSLALNGPIIRINKYGNQSYCVPNNYKIEMYCYC</sequence>
<dbReference type="AlphaFoldDB" id="A0AAD4PPK4"/>
<dbReference type="Gene3D" id="3.40.720.10">
    <property type="entry name" value="Alkaline Phosphatase, subunit A"/>
    <property type="match status" value="1"/>
</dbReference>
<proteinExistence type="predicted"/>
<organism evidence="1 2">
    <name type="scientific">Drosophila rubida</name>
    <dbReference type="NCBI Taxonomy" id="30044"/>
    <lineage>
        <taxon>Eukaryota</taxon>
        <taxon>Metazoa</taxon>
        <taxon>Ecdysozoa</taxon>
        <taxon>Arthropoda</taxon>
        <taxon>Hexapoda</taxon>
        <taxon>Insecta</taxon>
        <taxon>Pterygota</taxon>
        <taxon>Neoptera</taxon>
        <taxon>Endopterygota</taxon>
        <taxon>Diptera</taxon>
        <taxon>Brachycera</taxon>
        <taxon>Muscomorpha</taxon>
        <taxon>Ephydroidea</taxon>
        <taxon>Drosophilidae</taxon>
        <taxon>Drosophila</taxon>
    </lineage>
</organism>
<dbReference type="PANTHER" id="PTHR10974:SF1">
    <property type="entry name" value="FI08016P-RELATED"/>
    <property type="match status" value="1"/>
</dbReference>
<reference evidence="1" key="1">
    <citation type="journal article" date="2021" name="Mol. Ecol. Resour.">
        <title>Phylogenomic analyses of the genus Drosophila reveals genomic signals of climate adaptation.</title>
        <authorList>
            <person name="Li F."/>
            <person name="Rane R.V."/>
            <person name="Luria V."/>
            <person name="Xiong Z."/>
            <person name="Chen J."/>
            <person name="Li Z."/>
            <person name="Catullo R.A."/>
            <person name="Griffin P.C."/>
            <person name="Schiffer M."/>
            <person name="Pearce S."/>
            <person name="Lee S.F."/>
            <person name="McElroy K."/>
            <person name="Stocker A."/>
            <person name="Shirriffs J."/>
            <person name="Cockerell F."/>
            <person name="Coppin C."/>
            <person name="Sgro C.M."/>
            <person name="Karger A."/>
            <person name="Cain J.W."/>
            <person name="Weber J.A."/>
            <person name="Santpere G."/>
            <person name="Kirschner M.W."/>
            <person name="Hoffmann A.A."/>
            <person name="Oakeshott J.G."/>
            <person name="Zhang G."/>
        </authorList>
    </citation>
    <scope>NUCLEOTIDE SEQUENCE</scope>
    <source>
        <strain evidence="1">BGI-SZ-2011g</strain>
    </source>
</reference>
<evidence type="ECO:0000313" key="1">
    <source>
        <dbReference type="EMBL" id="KAH8378348.1"/>
    </source>
</evidence>
<dbReference type="FunFam" id="3.40.720.10:FF:000017">
    <property type="entry name" value="Predicted protein"/>
    <property type="match status" value="1"/>
</dbReference>
<dbReference type="GO" id="GO:0005615">
    <property type="term" value="C:extracellular space"/>
    <property type="evidence" value="ECO:0007669"/>
    <property type="project" value="TreeGrafter"/>
</dbReference>
<dbReference type="InterPro" id="IPR017850">
    <property type="entry name" value="Alkaline_phosphatase_core_sf"/>
</dbReference>
<dbReference type="CDD" id="cd16021">
    <property type="entry name" value="ALP_like"/>
    <property type="match status" value="1"/>
</dbReference>
<protein>
    <submittedName>
        <fullName evidence="1">Uncharacterized protein</fullName>
    </submittedName>
</protein>
<feature type="non-terminal residue" evidence="1">
    <location>
        <position position="1"/>
    </location>
</feature>
<evidence type="ECO:0000313" key="2">
    <source>
        <dbReference type="Proteomes" id="UP001200034"/>
    </source>
</evidence>
<dbReference type="EMBL" id="JAJJHW010001127">
    <property type="protein sequence ID" value="KAH8378348.1"/>
    <property type="molecule type" value="Genomic_DNA"/>
</dbReference>
<dbReference type="PANTHER" id="PTHR10974">
    <property type="entry name" value="FI08016P-RELATED"/>
    <property type="match status" value="1"/>
</dbReference>